<keyword evidence="1" id="KW-1133">Transmembrane helix</keyword>
<comment type="caution">
    <text evidence="2">The sequence shown here is derived from an EMBL/GenBank/DDBJ whole genome shotgun (WGS) entry which is preliminary data.</text>
</comment>
<dbReference type="SUPFAM" id="SSF48452">
    <property type="entry name" value="TPR-like"/>
    <property type="match status" value="1"/>
</dbReference>
<accession>A0A850LGA0</accession>
<protein>
    <submittedName>
        <fullName evidence="2">Tetratricopeptide repeat protein</fullName>
    </submittedName>
</protein>
<dbReference type="Proteomes" id="UP000565723">
    <property type="component" value="Unassembled WGS sequence"/>
</dbReference>
<evidence type="ECO:0000256" key="1">
    <source>
        <dbReference type="SAM" id="Phobius"/>
    </source>
</evidence>
<dbReference type="RefSeq" id="WP_011241974.1">
    <property type="nucleotide sequence ID" value="NZ_JABXIY010000020.1"/>
</dbReference>
<evidence type="ECO:0000313" key="3">
    <source>
        <dbReference type="Proteomes" id="UP000565723"/>
    </source>
</evidence>
<reference evidence="2 3" key="1">
    <citation type="journal article" date="2020" name="Proc. Natl. Acad. Sci. U.S.A.">
        <title>Ecological drivers of bacterial community assembly in synthetic phycospheres.</title>
        <authorList>
            <person name="Fu H."/>
            <person name="Uchimiya M."/>
            <person name="Gore J."/>
            <person name="Moran M.A."/>
        </authorList>
    </citation>
    <scope>NUCLEOTIDE SEQUENCE [LARGE SCALE GENOMIC DNA]</scope>
    <source>
        <strain evidence="2">HF-Din03</strain>
    </source>
</reference>
<dbReference type="Gene3D" id="1.25.40.10">
    <property type="entry name" value="Tetratricopeptide repeat domain"/>
    <property type="match status" value="1"/>
</dbReference>
<sequence>MADIFTLILVTTVFAGILLPLLRPGSDRDLGAGLEDTDPSKQWEAERARLIEQMQDNDIALAEGRIGVVLYGDTSSRLTAEANRFVDRLRKMRPLVQRPGSPQSRSTGDGISFLSAAAVVVAALGVHFAANVNDLDMTVSPHATGAIPLAAASDEVRDPVMASLGPDGAPNIAEMVGRLEERVYDGNPTEDDIQMLLRSYRVLERGEDAIEVLQIAAERFPGNVQFKMMLLRGRLQDPEFDPSEDLVRTVETVLQQEPDLLEAHWYRGLIQARQGRHEAARETLMTLRPKLSANPRAAGAVDALLAQLETTTQSDN</sequence>
<dbReference type="AlphaFoldDB" id="A0A850LGA0"/>
<name>A0A850LGA0_9RHOB</name>
<evidence type="ECO:0000313" key="2">
    <source>
        <dbReference type="EMBL" id="NVK96800.1"/>
    </source>
</evidence>
<keyword evidence="1" id="KW-0812">Transmembrane</keyword>
<keyword evidence="1" id="KW-0472">Membrane</keyword>
<dbReference type="InterPro" id="IPR011990">
    <property type="entry name" value="TPR-like_helical_dom_sf"/>
</dbReference>
<gene>
    <name evidence="2" type="ORF">HW564_07720</name>
</gene>
<proteinExistence type="predicted"/>
<feature type="transmembrane region" description="Helical" evidence="1">
    <location>
        <begin position="6"/>
        <end position="22"/>
    </location>
</feature>
<dbReference type="EMBL" id="JABXIY010000020">
    <property type="protein sequence ID" value="NVK96800.1"/>
    <property type="molecule type" value="Genomic_DNA"/>
</dbReference>
<organism evidence="2 3">
    <name type="scientific">Ruegeria pomeroyi</name>
    <dbReference type="NCBI Taxonomy" id="89184"/>
    <lineage>
        <taxon>Bacteria</taxon>
        <taxon>Pseudomonadati</taxon>
        <taxon>Pseudomonadota</taxon>
        <taxon>Alphaproteobacteria</taxon>
        <taxon>Rhodobacterales</taxon>
        <taxon>Roseobacteraceae</taxon>
        <taxon>Ruegeria</taxon>
    </lineage>
</organism>